<dbReference type="STRING" id="1801773.A3A03_01240"/>
<feature type="compositionally biased region" description="Polar residues" evidence="1">
    <location>
        <begin position="140"/>
        <end position="150"/>
    </location>
</feature>
<protein>
    <submittedName>
        <fullName evidence="2">Uncharacterized protein</fullName>
    </submittedName>
</protein>
<dbReference type="Proteomes" id="UP000176629">
    <property type="component" value="Unassembled WGS sequence"/>
</dbReference>
<name>A0A1F6XKG4_9BACT</name>
<reference evidence="2 3" key="1">
    <citation type="journal article" date="2016" name="Nat. Commun.">
        <title>Thousands of microbial genomes shed light on interconnected biogeochemical processes in an aquifer system.</title>
        <authorList>
            <person name="Anantharaman K."/>
            <person name="Brown C.T."/>
            <person name="Hug L.A."/>
            <person name="Sharon I."/>
            <person name="Castelle C.J."/>
            <person name="Probst A.J."/>
            <person name="Thomas B.C."/>
            <person name="Singh A."/>
            <person name="Wilkins M.J."/>
            <person name="Karaoz U."/>
            <person name="Brodie E.L."/>
            <person name="Williams K.H."/>
            <person name="Hubbard S.S."/>
            <person name="Banfield J.F."/>
        </authorList>
    </citation>
    <scope>NUCLEOTIDE SEQUENCE [LARGE SCALE GENOMIC DNA]</scope>
</reference>
<evidence type="ECO:0000256" key="1">
    <source>
        <dbReference type="SAM" id="MobiDB-lite"/>
    </source>
</evidence>
<accession>A0A1F6XKG4</accession>
<sequence length="164" mass="18349">MTEKLKQITQEEVSKLAPETQDAINSVDWAKITENIGRDSFLWDNDINNLQVETLLVLIGIEDINDYPENIENEIGTSKKEAEKIAGEVLQKIFTPINNILIEKIKASGKSRNTTPEQNLDFILSGGDYSVFMDIPPRSDASQSTPQEGNNEPEETVLPVFSIK</sequence>
<organism evidence="2 3">
    <name type="scientific">Candidatus Nomurabacteria bacterium RIFCSPLOWO2_01_FULL_40_18</name>
    <dbReference type="NCBI Taxonomy" id="1801773"/>
    <lineage>
        <taxon>Bacteria</taxon>
        <taxon>Candidatus Nomuraibacteriota</taxon>
    </lineage>
</organism>
<gene>
    <name evidence="2" type="ORF">A3A03_01240</name>
</gene>
<dbReference type="EMBL" id="MFUX01000014">
    <property type="protein sequence ID" value="OGI94647.1"/>
    <property type="molecule type" value="Genomic_DNA"/>
</dbReference>
<evidence type="ECO:0000313" key="3">
    <source>
        <dbReference type="Proteomes" id="UP000176629"/>
    </source>
</evidence>
<evidence type="ECO:0000313" key="2">
    <source>
        <dbReference type="EMBL" id="OGI94647.1"/>
    </source>
</evidence>
<proteinExistence type="predicted"/>
<comment type="caution">
    <text evidence="2">The sequence shown here is derived from an EMBL/GenBank/DDBJ whole genome shotgun (WGS) entry which is preliminary data.</text>
</comment>
<feature type="region of interest" description="Disordered" evidence="1">
    <location>
        <begin position="134"/>
        <end position="164"/>
    </location>
</feature>
<dbReference type="AlphaFoldDB" id="A0A1F6XKG4"/>